<evidence type="ECO:0000256" key="7">
    <source>
        <dbReference type="SAM" id="Phobius"/>
    </source>
</evidence>
<evidence type="ECO:0000259" key="8">
    <source>
        <dbReference type="Pfam" id="PF02687"/>
    </source>
</evidence>
<dbReference type="Pfam" id="PF02687">
    <property type="entry name" value="FtsX"/>
    <property type="match status" value="1"/>
</dbReference>
<sequence length="396" mass="45337">MWRLRIILKSISKQGVKFKLVFFQLIIIFISLNFAFTLINKNLDLKYSIDKLVDKDKSVMIGLSVPSIDKDPINSIDRIYEKISQNKVVNKIGSFHMNKIKIKKEEFNAIYLNRGAFDLYNINVCKGTIDLFNYKKSKDEIPIVISNDLSKKWSLGSIFTLEMLQNSKLINLKFKVVGITNSSAVFWNSRNGGQPSINTLKNSLIIPFDKQYFYDNGMNFTMKTGHTIVSVKKSQDLKQFTTDFSKLNNNSKVKYIEINDLITQIYEESKPWITLSLTFAVLLSVLSLVGFVGIMTNYITFRKREYGIRFALGSTSKELSRLVCGEFLIALIITNLISIFPIIITSYIFGMDLTISLIIKSIFPSFSISLAILAMTFFIYKSYILKKNIVDLIRGN</sequence>
<dbReference type="EMBL" id="BHYK01000010">
    <property type="protein sequence ID" value="GCD10479.1"/>
    <property type="molecule type" value="Genomic_DNA"/>
</dbReference>
<evidence type="ECO:0000256" key="2">
    <source>
        <dbReference type="ARBA" id="ARBA00022475"/>
    </source>
</evidence>
<comment type="similarity">
    <text evidence="6">Belongs to the ABC-4 integral membrane protein family.</text>
</comment>
<protein>
    <recommendedName>
        <fullName evidence="8">ABC3 transporter permease C-terminal domain-containing protein</fullName>
    </recommendedName>
</protein>
<evidence type="ECO:0000313" key="9">
    <source>
        <dbReference type="EMBL" id="GCD10479.1"/>
    </source>
</evidence>
<accession>A0A401ULS1</accession>
<dbReference type="GO" id="GO:0022857">
    <property type="term" value="F:transmembrane transporter activity"/>
    <property type="evidence" value="ECO:0007669"/>
    <property type="project" value="TreeGrafter"/>
</dbReference>
<evidence type="ECO:0000256" key="5">
    <source>
        <dbReference type="ARBA" id="ARBA00023136"/>
    </source>
</evidence>
<evidence type="ECO:0000256" key="3">
    <source>
        <dbReference type="ARBA" id="ARBA00022692"/>
    </source>
</evidence>
<proteinExistence type="inferred from homology"/>
<feature type="domain" description="ABC3 transporter permease C-terminal" evidence="8">
    <location>
        <begin position="278"/>
        <end position="388"/>
    </location>
</feature>
<dbReference type="InterPro" id="IPR003838">
    <property type="entry name" value="ABC3_permease_C"/>
</dbReference>
<comment type="subcellular location">
    <subcellularLocation>
        <location evidence="1">Cell membrane</location>
        <topology evidence="1">Multi-pass membrane protein</topology>
    </subcellularLocation>
</comment>
<keyword evidence="2" id="KW-1003">Cell membrane</keyword>
<comment type="caution">
    <text evidence="9">The sequence shown here is derived from an EMBL/GenBank/DDBJ whole genome shotgun (WGS) entry which is preliminary data.</text>
</comment>
<dbReference type="PANTHER" id="PTHR30572">
    <property type="entry name" value="MEMBRANE COMPONENT OF TRANSPORTER-RELATED"/>
    <property type="match status" value="1"/>
</dbReference>
<feature type="transmembrane region" description="Helical" evidence="7">
    <location>
        <begin position="272"/>
        <end position="301"/>
    </location>
</feature>
<dbReference type="RefSeq" id="WP_125001181.1">
    <property type="nucleotide sequence ID" value="NZ_BHYK01000010.1"/>
</dbReference>
<keyword evidence="4 7" id="KW-1133">Transmembrane helix</keyword>
<feature type="transmembrane region" description="Helical" evidence="7">
    <location>
        <begin position="355"/>
        <end position="380"/>
    </location>
</feature>
<dbReference type="OrthoDB" id="1937360at2"/>
<keyword evidence="5 7" id="KW-0472">Membrane</keyword>
<keyword evidence="3 7" id="KW-0812">Transmembrane</keyword>
<evidence type="ECO:0000256" key="1">
    <source>
        <dbReference type="ARBA" id="ARBA00004651"/>
    </source>
</evidence>
<dbReference type="InterPro" id="IPR050250">
    <property type="entry name" value="Macrolide_Exporter_MacB"/>
</dbReference>
<evidence type="ECO:0000256" key="6">
    <source>
        <dbReference type="ARBA" id="ARBA00038076"/>
    </source>
</evidence>
<evidence type="ECO:0000313" key="10">
    <source>
        <dbReference type="Proteomes" id="UP000287872"/>
    </source>
</evidence>
<evidence type="ECO:0000256" key="4">
    <source>
        <dbReference type="ARBA" id="ARBA00022989"/>
    </source>
</evidence>
<name>A0A401ULS1_9CLOT</name>
<dbReference type="GO" id="GO:0005886">
    <property type="term" value="C:plasma membrane"/>
    <property type="evidence" value="ECO:0007669"/>
    <property type="project" value="UniProtKB-SubCell"/>
</dbReference>
<reference evidence="9 10" key="1">
    <citation type="submission" date="2018-11" db="EMBL/GenBank/DDBJ databases">
        <title>Genome sequencing and assembly of Clostridium tagluense strain A121.</title>
        <authorList>
            <person name="Murakami T."/>
            <person name="Segawa T."/>
            <person name="Shcherbakova V.A."/>
            <person name="Mori H."/>
            <person name="Yoshimura Y."/>
        </authorList>
    </citation>
    <scope>NUCLEOTIDE SEQUENCE [LARGE SCALE GENOMIC DNA]</scope>
    <source>
        <strain evidence="9 10">A121</strain>
    </source>
</reference>
<keyword evidence="10" id="KW-1185">Reference proteome</keyword>
<gene>
    <name evidence="9" type="ORF">Ctaglu_21020</name>
</gene>
<dbReference type="AlphaFoldDB" id="A0A401ULS1"/>
<feature type="transmembrane region" description="Helical" evidence="7">
    <location>
        <begin position="322"/>
        <end position="349"/>
    </location>
</feature>
<dbReference type="Proteomes" id="UP000287872">
    <property type="component" value="Unassembled WGS sequence"/>
</dbReference>
<organism evidence="9 10">
    <name type="scientific">Clostridium tagluense</name>
    <dbReference type="NCBI Taxonomy" id="360422"/>
    <lineage>
        <taxon>Bacteria</taxon>
        <taxon>Bacillati</taxon>
        <taxon>Bacillota</taxon>
        <taxon>Clostridia</taxon>
        <taxon>Eubacteriales</taxon>
        <taxon>Clostridiaceae</taxon>
        <taxon>Clostridium</taxon>
    </lineage>
</organism>
<dbReference type="PANTHER" id="PTHR30572:SF4">
    <property type="entry name" value="ABC TRANSPORTER PERMEASE YTRF"/>
    <property type="match status" value="1"/>
</dbReference>
<feature type="transmembrane region" description="Helical" evidence="7">
    <location>
        <begin position="20"/>
        <end position="39"/>
    </location>
</feature>